<name>A0A5D2GPP4_GOSDA</name>
<gene>
    <name evidence="1" type="ORF">ES288_A05G405300v1</name>
</gene>
<dbReference type="AlphaFoldDB" id="A0A5D2GPP4"/>
<protein>
    <submittedName>
        <fullName evidence="1">Uncharacterized protein</fullName>
    </submittedName>
</protein>
<sequence>MSILRDERRSACSSLQVVFFPPSTSLGPRFQRSRGDLTAYLRGTGARWRVYGSHAGVWRLGVVAGGVVRSKAGGCTAPGGCGTRVAEVFWAIWAS</sequence>
<reference evidence="1 2" key="1">
    <citation type="submission" date="2019-06" db="EMBL/GenBank/DDBJ databases">
        <title>WGS assembly of Gossypium darwinii.</title>
        <authorList>
            <person name="Chen Z.J."/>
            <person name="Sreedasyam A."/>
            <person name="Ando A."/>
            <person name="Song Q."/>
            <person name="De L."/>
            <person name="Hulse-Kemp A."/>
            <person name="Ding M."/>
            <person name="Ye W."/>
            <person name="Kirkbride R."/>
            <person name="Jenkins J."/>
            <person name="Plott C."/>
            <person name="Lovell J."/>
            <person name="Lin Y.-M."/>
            <person name="Vaughn R."/>
            <person name="Liu B."/>
            <person name="Li W."/>
            <person name="Simpson S."/>
            <person name="Scheffler B."/>
            <person name="Saski C."/>
            <person name="Grover C."/>
            <person name="Hu G."/>
            <person name="Conover J."/>
            <person name="Carlson J."/>
            <person name="Shu S."/>
            <person name="Boston L."/>
            <person name="Williams M."/>
            <person name="Peterson D."/>
            <person name="Mcgee K."/>
            <person name="Jones D."/>
            <person name="Wendel J."/>
            <person name="Stelly D."/>
            <person name="Grimwood J."/>
            <person name="Schmutz J."/>
        </authorList>
    </citation>
    <scope>NUCLEOTIDE SEQUENCE [LARGE SCALE GENOMIC DNA]</scope>
    <source>
        <strain evidence="1">1808015.09</strain>
    </source>
</reference>
<dbReference type="EMBL" id="CM017692">
    <property type="protein sequence ID" value="TYH20115.1"/>
    <property type="molecule type" value="Genomic_DNA"/>
</dbReference>
<evidence type="ECO:0000313" key="1">
    <source>
        <dbReference type="EMBL" id="TYH20115.1"/>
    </source>
</evidence>
<accession>A0A5D2GPP4</accession>
<dbReference type="Proteomes" id="UP000323506">
    <property type="component" value="Chromosome A05"/>
</dbReference>
<evidence type="ECO:0000313" key="2">
    <source>
        <dbReference type="Proteomes" id="UP000323506"/>
    </source>
</evidence>
<proteinExistence type="predicted"/>
<organism evidence="1 2">
    <name type="scientific">Gossypium darwinii</name>
    <name type="common">Darwin's cotton</name>
    <name type="synonym">Gossypium barbadense var. darwinii</name>
    <dbReference type="NCBI Taxonomy" id="34276"/>
    <lineage>
        <taxon>Eukaryota</taxon>
        <taxon>Viridiplantae</taxon>
        <taxon>Streptophyta</taxon>
        <taxon>Embryophyta</taxon>
        <taxon>Tracheophyta</taxon>
        <taxon>Spermatophyta</taxon>
        <taxon>Magnoliopsida</taxon>
        <taxon>eudicotyledons</taxon>
        <taxon>Gunneridae</taxon>
        <taxon>Pentapetalae</taxon>
        <taxon>rosids</taxon>
        <taxon>malvids</taxon>
        <taxon>Malvales</taxon>
        <taxon>Malvaceae</taxon>
        <taxon>Malvoideae</taxon>
        <taxon>Gossypium</taxon>
    </lineage>
</organism>
<keyword evidence="2" id="KW-1185">Reference proteome</keyword>